<sequence length="240" mass="27424">MSSSNQLNQSSRFLANKPRNEVNVQGYTFRIDVKNSAGNTTFVMNYGRWSEKRKRLISEIRSALNVHNDQVLDDKLLFLIDTVMKHYFELFEMKTSAANLDVFSVVSAIWCTTAERNLLWIGGFRPSQLLQVILPQVQHSCSQQQLSDIFSFVQSCQQAEDALAQGMEKLQQNLDKATAAGDKALKLTCVSQQMSFLKQANHVRQQFLYQLSRLLTICQYAEFLLAFGECLYNSQPWSSL</sequence>
<dbReference type="AlphaFoldDB" id="A0A445F7G3"/>
<dbReference type="InterPro" id="IPR025422">
    <property type="entry name" value="TGA_domain"/>
</dbReference>
<evidence type="ECO:0000256" key="2">
    <source>
        <dbReference type="ARBA" id="ARBA00023015"/>
    </source>
</evidence>
<comment type="caution">
    <text evidence="9">The sequence shown here is derived from an EMBL/GenBank/DDBJ whole genome shotgun (WGS) entry which is preliminary data.</text>
</comment>
<keyword evidence="6" id="KW-0539">Nucleus</keyword>
<keyword evidence="4" id="KW-0010">Activator</keyword>
<keyword evidence="5" id="KW-0804">Transcription</keyword>
<dbReference type="GO" id="GO:0005634">
    <property type="term" value="C:nucleus"/>
    <property type="evidence" value="ECO:0007669"/>
    <property type="project" value="UniProtKB-SubCell"/>
</dbReference>
<dbReference type="GO" id="GO:0043565">
    <property type="term" value="F:sequence-specific DNA binding"/>
    <property type="evidence" value="ECO:0007669"/>
    <property type="project" value="InterPro"/>
</dbReference>
<dbReference type="Pfam" id="PF14144">
    <property type="entry name" value="DOG1"/>
    <property type="match status" value="1"/>
</dbReference>
<dbReference type="Gramene" id="XM_028365609.1">
    <property type="protein sequence ID" value="XP_028221410.1"/>
    <property type="gene ID" value="LOC114402920"/>
</dbReference>
<evidence type="ECO:0000256" key="7">
    <source>
        <dbReference type="SAM" id="Coils"/>
    </source>
</evidence>
<comment type="subcellular location">
    <subcellularLocation>
        <location evidence="1">Nucleus</location>
    </subcellularLocation>
</comment>
<evidence type="ECO:0000256" key="3">
    <source>
        <dbReference type="ARBA" id="ARBA00023125"/>
    </source>
</evidence>
<accession>A0A445F7G3</accession>
<proteinExistence type="predicted"/>
<dbReference type="PANTHER" id="PTHR45693">
    <property type="entry name" value="TRANSCRIPTION FACTOR TGA9"/>
    <property type="match status" value="1"/>
</dbReference>
<evidence type="ECO:0000256" key="6">
    <source>
        <dbReference type="ARBA" id="ARBA00023242"/>
    </source>
</evidence>
<protein>
    <submittedName>
        <fullName evidence="9">Transcription factor TGA4 isoform B</fullName>
    </submittedName>
</protein>
<dbReference type="PROSITE" id="PS51806">
    <property type="entry name" value="DOG1"/>
    <property type="match status" value="1"/>
</dbReference>
<dbReference type="PANTHER" id="PTHR45693:SF19">
    <property type="entry name" value="FACTOR BZIP PROTEIN, PUTATIVE-RELATED"/>
    <property type="match status" value="1"/>
</dbReference>
<evidence type="ECO:0000256" key="5">
    <source>
        <dbReference type="ARBA" id="ARBA00023163"/>
    </source>
</evidence>
<evidence type="ECO:0000259" key="8">
    <source>
        <dbReference type="PROSITE" id="PS51806"/>
    </source>
</evidence>
<keyword evidence="2" id="KW-0805">Transcription regulation</keyword>
<feature type="coiled-coil region" evidence="7">
    <location>
        <begin position="160"/>
        <end position="187"/>
    </location>
</feature>
<keyword evidence="3" id="KW-0238">DNA-binding</keyword>
<dbReference type="Proteomes" id="UP000289340">
    <property type="component" value="Chromosome 20"/>
</dbReference>
<gene>
    <name evidence="9" type="ORF">D0Y65_054606</name>
</gene>
<evidence type="ECO:0000313" key="9">
    <source>
        <dbReference type="EMBL" id="RZB44775.1"/>
    </source>
</evidence>
<keyword evidence="10" id="KW-1185">Reference proteome</keyword>
<organism evidence="9 10">
    <name type="scientific">Glycine soja</name>
    <name type="common">Wild soybean</name>
    <dbReference type="NCBI Taxonomy" id="3848"/>
    <lineage>
        <taxon>Eukaryota</taxon>
        <taxon>Viridiplantae</taxon>
        <taxon>Streptophyta</taxon>
        <taxon>Embryophyta</taxon>
        <taxon>Tracheophyta</taxon>
        <taxon>Spermatophyta</taxon>
        <taxon>Magnoliopsida</taxon>
        <taxon>eudicotyledons</taxon>
        <taxon>Gunneridae</taxon>
        <taxon>Pentapetalae</taxon>
        <taxon>rosids</taxon>
        <taxon>fabids</taxon>
        <taxon>Fabales</taxon>
        <taxon>Fabaceae</taxon>
        <taxon>Papilionoideae</taxon>
        <taxon>50 kb inversion clade</taxon>
        <taxon>NPAAA clade</taxon>
        <taxon>indigoferoid/millettioid clade</taxon>
        <taxon>Phaseoleae</taxon>
        <taxon>Glycine</taxon>
        <taxon>Glycine subgen. Soja</taxon>
    </lineage>
</organism>
<reference evidence="9 10" key="1">
    <citation type="submission" date="2018-09" db="EMBL/GenBank/DDBJ databases">
        <title>A high-quality reference genome of wild soybean provides a powerful tool to mine soybean genomes.</title>
        <authorList>
            <person name="Xie M."/>
            <person name="Chung C.Y.L."/>
            <person name="Li M.-W."/>
            <person name="Wong F.-L."/>
            <person name="Chan T.-F."/>
            <person name="Lam H.-M."/>
        </authorList>
    </citation>
    <scope>NUCLEOTIDE SEQUENCE [LARGE SCALE GENOMIC DNA]</scope>
    <source>
        <strain evidence="10">cv. W05</strain>
        <tissue evidence="9">Hypocotyl of etiolated seedlings</tissue>
    </source>
</reference>
<dbReference type="GO" id="GO:0006351">
    <property type="term" value="P:DNA-templated transcription"/>
    <property type="evidence" value="ECO:0007669"/>
    <property type="project" value="InterPro"/>
</dbReference>
<dbReference type="EMBL" id="QZWG01000020">
    <property type="protein sequence ID" value="RZB44775.1"/>
    <property type="molecule type" value="Genomic_DNA"/>
</dbReference>
<evidence type="ECO:0000313" key="10">
    <source>
        <dbReference type="Proteomes" id="UP000289340"/>
    </source>
</evidence>
<name>A0A445F7G3_GLYSO</name>
<feature type="domain" description="DOG1" evidence="8">
    <location>
        <begin position="39"/>
        <end position="240"/>
    </location>
</feature>
<evidence type="ECO:0000256" key="1">
    <source>
        <dbReference type="ARBA" id="ARBA00004123"/>
    </source>
</evidence>
<keyword evidence="7" id="KW-0175">Coiled coil</keyword>
<evidence type="ECO:0000256" key="4">
    <source>
        <dbReference type="ARBA" id="ARBA00023159"/>
    </source>
</evidence>